<accession>A0A8G0LDF6</accession>
<name>A0A8G0LDF6_9HYPO</name>
<evidence type="ECO:0000256" key="1">
    <source>
        <dbReference type="SAM" id="MobiDB-lite"/>
    </source>
</evidence>
<evidence type="ECO:0000313" key="3">
    <source>
        <dbReference type="Proteomes" id="UP000826661"/>
    </source>
</evidence>
<evidence type="ECO:0000313" key="2">
    <source>
        <dbReference type="EMBL" id="QYS97655.1"/>
    </source>
</evidence>
<feature type="region of interest" description="Disordered" evidence="1">
    <location>
        <begin position="1"/>
        <end position="31"/>
    </location>
</feature>
<reference evidence="2 3" key="1">
    <citation type="journal article" date="2021" name="BMC Genomics">
        <title>Telomere-to-telomere genome assembly of asparaginase-producing Trichoderma simmonsii.</title>
        <authorList>
            <person name="Chung D."/>
            <person name="Kwon Y.M."/>
            <person name="Yang Y."/>
        </authorList>
    </citation>
    <scope>NUCLEOTIDE SEQUENCE [LARGE SCALE GENOMIC DNA]</scope>
    <source>
        <strain evidence="2 3">GH-Sj1</strain>
    </source>
</reference>
<dbReference type="AlphaFoldDB" id="A0A8G0LDF6"/>
<keyword evidence="3" id="KW-1185">Reference proteome</keyword>
<proteinExistence type="predicted"/>
<dbReference type="Proteomes" id="UP000826661">
    <property type="component" value="Chromosome II"/>
</dbReference>
<sequence length="115" mass="12949">MTLGAKAQHSMPAKIGREISRRRKSEAETVPQHLQDRVVLSARRLRQVGALVDATDRLLRPRATLLPGHKAVLVSSRFMQVTNHSWVAWFVERGGEGTNAEREEGRGAKRQENDQ</sequence>
<gene>
    <name evidence="2" type="ORF">H0G86_004877</name>
</gene>
<dbReference type="EMBL" id="CP075865">
    <property type="protein sequence ID" value="QYS97655.1"/>
    <property type="molecule type" value="Genomic_DNA"/>
</dbReference>
<organism evidence="2 3">
    <name type="scientific">Trichoderma simmonsii</name>
    <dbReference type="NCBI Taxonomy" id="1491479"/>
    <lineage>
        <taxon>Eukaryota</taxon>
        <taxon>Fungi</taxon>
        <taxon>Dikarya</taxon>
        <taxon>Ascomycota</taxon>
        <taxon>Pezizomycotina</taxon>
        <taxon>Sordariomycetes</taxon>
        <taxon>Hypocreomycetidae</taxon>
        <taxon>Hypocreales</taxon>
        <taxon>Hypocreaceae</taxon>
        <taxon>Trichoderma</taxon>
    </lineage>
</organism>
<protein>
    <submittedName>
        <fullName evidence="2">Uncharacterized protein</fullName>
    </submittedName>
</protein>